<sequence>MADCIRHPLPLRLLHTLYGELPTSMLAQALSFSSLLCLVVGVYWLMRSIKDSVFATVVGLEYQPRAKMLSLVVVTGVLFVYGYLVERLTRMQLFVVVFGGYALAFFLAALVLGTESYGLSPTRAPSPDRLVGWFLYFAIESYGSLSTSMFWQYTNSQLEFTSAKAQYGMIVAGGQASHLIRPGPISWPA</sequence>
<dbReference type="GO" id="GO:0016020">
    <property type="term" value="C:membrane"/>
    <property type="evidence" value="ECO:0007669"/>
    <property type="project" value="UniProtKB-SubCell"/>
</dbReference>
<keyword evidence="3 9" id="KW-0813">Transport</keyword>
<feature type="transmembrane region" description="Helical" evidence="9">
    <location>
        <begin position="133"/>
        <end position="153"/>
    </location>
</feature>
<evidence type="ECO:0000256" key="7">
    <source>
        <dbReference type="ARBA" id="ARBA00022989"/>
    </source>
</evidence>
<name>A0A7S3FEJ4_9EUKA</name>
<keyword evidence="6 9" id="KW-0067">ATP-binding</keyword>
<feature type="transmembrane region" description="Helical" evidence="9">
    <location>
        <begin position="66"/>
        <end position="85"/>
    </location>
</feature>
<protein>
    <recommendedName>
        <fullName evidence="9">ADP,ATP carrier protein</fullName>
    </recommendedName>
</protein>
<keyword evidence="7 9" id="KW-1133">Transmembrane helix</keyword>
<accession>A0A7S3FEJ4</accession>
<organism evidence="10">
    <name type="scientific">Haptolina ericina</name>
    <dbReference type="NCBI Taxonomy" id="156174"/>
    <lineage>
        <taxon>Eukaryota</taxon>
        <taxon>Haptista</taxon>
        <taxon>Haptophyta</taxon>
        <taxon>Prymnesiophyceae</taxon>
        <taxon>Prymnesiales</taxon>
        <taxon>Prymnesiaceae</taxon>
        <taxon>Haptolina</taxon>
    </lineage>
</organism>
<dbReference type="GO" id="GO:0005471">
    <property type="term" value="F:ATP:ADP antiporter activity"/>
    <property type="evidence" value="ECO:0007669"/>
    <property type="project" value="InterPro"/>
</dbReference>
<evidence type="ECO:0000313" key="10">
    <source>
        <dbReference type="EMBL" id="CAE0139313.1"/>
    </source>
</evidence>
<evidence type="ECO:0000256" key="6">
    <source>
        <dbReference type="ARBA" id="ARBA00022840"/>
    </source>
</evidence>
<gene>
    <name evidence="10" type="ORF">HERI1096_LOCUS32695</name>
</gene>
<keyword evidence="5 9" id="KW-0547">Nucleotide-binding</keyword>
<feature type="transmembrane region" description="Helical" evidence="9">
    <location>
        <begin position="25"/>
        <end position="45"/>
    </location>
</feature>
<keyword evidence="4 9" id="KW-0812">Transmembrane</keyword>
<evidence type="ECO:0000256" key="4">
    <source>
        <dbReference type="ARBA" id="ARBA00022692"/>
    </source>
</evidence>
<evidence type="ECO:0000256" key="8">
    <source>
        <dbReference type="ARBA" id="ARBA00023136"/>
    </source>
</evidence>
<comment type="caution">
    <text evidence="9">Lacks conserved residue(s) required for the propagation of feature annotation.</text>
</comment>
<comment type="subcellular location">
    <subcellularLocation>
        <location evidence="1 9">Membrane</location>
        <topology evidence="1 9">Multi-pass membrane protein</topology>
    </subcellularLocation>
</comment>
<proteinExistence type="inferred from homology"/>
<dbReference type="EMBL" id="HBHX01059173">
    <property type="protein sequence ID" value="CAE0139313.1"/>
    <property type="molecule type" value="Transcribed_RNA"/>
</dbReference>
<evidence type="ECO:0000256" key="3">
    <source>
        <dbReference type="ARBA" id="ARBA00022448"/>
    </source>
</evidence>
<dbReference type="AlphaFoldDB" id="A0A7S3FEJ4"/>
<dbReference type="GO" id="GO:0005524">
    <property type="term" value="F:ATP binding"/>
    <property type="evidence" value="ECO:0007669"/>
    <property type="project" value="UniProtKB-KW"/>
</dbReference>
<keyword evidence="8 9" id="KW-0472">Membrane</keyword>
<feature type="transmembrane region" description="Helical" evidence="9">
    <location>
        <begin position="91"/>
        <end position="112"/>
    </location>
</feature>
<dbReference type="PANTHER" id="PTHR31187:SF1">
    <property type="entry name" value="ADP,ATP CARRIER PROTEIN 1"/>
    <property type="match status" value="1"/>
</dbReference>
<evidence type="ECO:0000256" key="5">
    <source>
        <dbReference type="ARBA" id="ARBA00022741"/>
    </source>
</evidence>
<dbReference type="Pfam" id="PF03219">
    <property type="entry name" value="TLC"/>
    <property type="match status" value="1"/>
</dbReference>
<dbReference type="InterPro" id="IPR004667">
    <property type="entry name" value="ADP_ATP_car_bac_type"/>
</dbReference>
<evidence type="ECO:0000256" key="2">
    <source>
        <dbReference type="ARBA" id="ARBA00007127"/>
    </source>
</evidence>
<evidence type="ECO:0000256" key="1">
    <source>
        <dbReference type="ARBA" id="ARBA00004141"/>
    </source>
</evidence>
<evidence type="ECO:0000256" key="9">
    <source>
        <dbReference type="RuleBase" id="RU363121"/>
    </source>
</evidence>
<reference evidence="10" key="1">
    <citation type="submission" date="2021-01" db="EMBL/GenBank/DDBJ databases">
        <authorList>
            <person name="Corre E."/>
            <person name="Pelletier E."/>
            <person name="Niang G."/>
            <person name="Scheremetjew M."/>
            <person name="Finn R."/>
            <person name="Kale V."/>
            <person name="Holt S."/>
            <person name="Cochrane G."/>
            <person name="Meng A."/>
            <person name="Brown T."/>
            <person name="Cohen L."/>
        </authorList>
    </citation>
    <scope>NUCLEOTIDE SEQUENCE</scope>
    <source>
        <strain evidence="10">CCMP281</strain>
    </source>
</reference>
<comment type="similarity">
    <text evidence="2 9">Belongs to the ADP/ATP translocase tlc family.</text>
</comment>
<dbReference type="PANTHER" id="PTHR31187">
    <property type="match status" value="1"/>
</dbReference>